<keyword evidence="4 5" id="KW-0472">Membrane</keyword>
<evidence type="ECO:0000256" key="3">
    <source>
        <dbReference type="ARBA" id="ARBA00022989"/>
    </source>
</evidence>
<evidence type="ECO:0000256" key="2">
    <source>
        <dbReference type="ARBA" id="ARBA00022692"/>
    </source>
</evidence>
<dbReference type="Proteomes" id="UP000626370">
    <property type="component" value="Unassembled WGS sequence"/>
</dbReference>
<feature type="transmembrane region" description="Helical" evidence="5">
    <location>
        <begin position="20"/>
        <end position="37"/>
    </location>
</feature>
<accession>A0ABQ3IX98</accession>
<dbReference type="PANTHER" id="PTHR12714:SF24">
    <property type="entry name" value="SLR1182 PROTEIN"/>
    <property type="match status" value="1"/>
</dbReference>
<dbReference type="EMBL" id="BNAH01000012">
    <property type="protein sequence ID" value="GHE97352.1"/>
    <property type="molecule type" value="Genomic_DNA"/>
</dbReference>
<evidence type="ECO:0000256" key="5">
    <source>
        <dbReference type="SAM" id="Phobius"/>
    </source>
</evidence>
<comment type="subcellular location">
    <subcellularLocation>
        <location evidence="1">Endomembrane system</location>
        <topology evidence="1">Multi-pass membrane protein</topology>
    </subcellularLocation>
</comment>
<gene>
    <name evidence="6" type="ORF">GCM10011501_28640</name>
</gene>
<feature type="transmembrane region" description="Helical" evidence="5">
    <location>
        <begin position="107"/>
        <end position="134"/>
    </location>
</feature>
<evidence type="ECO:0000313" key="6">
    <source>
        <dbReference type="EMBL" id="GHE97352.1"/>
    </source>
</evidence>
<keyword evidence="7" id="KW-1185">Reference proteome</keyword>
<keyword evidence="6" id="KW-0808">Transferase</keyword>
<protein>
    <submittedName>
        <fullName evidence="6">Isoprenylcysteine carboxyl methyltransferase</fullName>
    </submittedName>
</protein>
<dbReference type="GO" id="GO:0008168">
    <property type="term" value="F:methyltransferase activity"/>
    <property type="evidence" value="ECO:0007669"/>
    <property type="project" value="UniProtKB-KW"/>
</dbReference>
<keyword evidence="3 5" id="KW-1133">Transmembrane helix</keyword>
<keyword evidence="2 5" id="KW-0812">Transmembrane</keyword>
<keyword evidence="6" id="KW-0489">Methyltransferase</keyword>
<proteinExistence type="predicted"/>
<comment type="caution">
    <text evidence="6">The sequence shown here is derived from an EMBL/GenBank/DDBJ whole genome shotgun (WGS) entry which is preliminary data.</text>
</comment>
<dbReference type="Gene3D" id="1.20.120.1630">
    <property type="match status" value="1"/>
</dbReference>
<name>A0ABQ3IX98_9GAMM</name>
<evidence type="ECO:0000256" key="4">
    <source>
        <dbReference type="ARBA" id="ARBA00023136"/>
    </source>
</evidence>
<feature type="transmembrane region" description="Helical" evidence="5">
    <location>
        <begin position="49"/>
        <end position="70"/>
    </location>
</feature>
<organism evidence="6 7">
    <name type="scientific">Thalassotalea profundi</name>
    <dbReference type="NCBI Taxonomy" id="2036687"/>
    <lineage>
        <taxon>Bacteria</taxon>
        <taxon>Pseudomonadati</taxon>
        <taxon>Pseudomonadota</taxon>
        <taxon>Gammaproteobacteria</taxon>
        <taxon>Alteromonadales</taxon>
        <taxon>Colwelliaceae</taxon>
        <taxon>Thalassotalea</taxon>
    </lineage>
</organism>
<dbReference type="GO" id="GO:0032259">
    <property type="term" value="P:methylation"/>
    <property type="evidence" value="ECO:0007669"/>
    <property type="project" value="UniProtKB-KW"/>
</dbReference>
<sequence length="165" mass="18831">MSILITLINNNMMKHFELKIPPLLVLVCFAGFMWLTAHVFEQQTIDIKYNILISLSFLSLAFLILLASSYRFKKAKTTVNPIKPDNSSSLVTSGIYGFSRNPMYLSFAMMLTALGIYLSTIQALVCVPVFVVFINQFQIKPEEKALLQIFGNAYSNYKKSVRRWL</sequence>
<evidence type="ECO:0000256" key="1">
    <source>
        <dbReference type="ARBA" id="ARBA00004127"/>
    </source>
</evidence>
<dbReference type="InterPro" id="IPR007318">
    <property type="entry name" value="Phopholipid_MeTrfase"/>
</dbReference>
<reference evidence="7" key="1">
    <citation type="journal article" date="2019" name="Int. J. Syst. Evol. Microbiol.">
        <title>The Global Catalogue of Microorganisms (GCM) 10K type strain sequencing project: providing services to taxonomists for standard genome sequencing and annotation.</title>
        <authorList>
            <consortium name="The Broad Institute Genomics Platform"/>
            <consortium name="The Broad Institute Genome Sequencing Center for Infectious Disease"/>
            <person name="Wu L."/>
            <person name="Ma J."/>
        </authorList>
    </citation>
    <scope>NUCLEOTIDE SEQUENCE [LARGE SCALE GENOMIC DNA]</scope>
    <source>
        <strain evidence="7">CGMCC 1.15922</strain>
    </source>
</reference>
<evidence type="ECO:0000313" key="7">
    <source>
        <dbReference type="Proteomes" id="UP000626370"/>
    </source>
</evidence>
<dbReference type="PANTHER" id="PTHR12714">
    <property type="entry name" value="PROTEIN-S ISOPRENYLCYSTEINE O-METHYLTRANSFERASE"/>
    <property type="match status" value="1"/>
</dbReference>
<dbReference type="Pfam" id="PF04191">
    <property type="entry name" value="PEMT"/>
    <property type="match status" value="1"/>
</dbReference>